<keyword evidence="1" id="KW-0805">Transcription regulation</keyword>
<dbReference type="Proteomes" id="UP000053244">
    <property type="component" value="Unassembled WGS sequence"/>
</dbReference>
<protein>
    <recommendedName>
        <fullName evidence="5">HTH tetR-type domain-containing protein</fullName>
    </recommendedName>
</protein>
<reference evidence="6 7" key="1">
    <citation type="submission" date="2015-10" db="EMBL/GenBank/DDBJ databases">
        <authorList>
            <person name="Gilbert D.G."/>
        </authorList>
    </citation>
    <scope>NUCLEOTIDE SEQUENCE [LARGE SCALE GENOMIC DNA]</scope>
    <source>
        <strain evidence="6 7">NRRL B-16712</strain>
    </source>
</reference>
<comment type="caution">
    <text evidence="6">The sequence shown here is derived from an EMBL/GenBank/DDBJ whole genome shotgun (WGS) entry which is preliminary data.</text>
</comment>
<dbReference type="PROSITE" id="PS50977">
    <property type="entry name" value="HTH_TETR_2"/>
    <property type="match status" value="1"/>
</dbReference>
<dbReference type="InterPro" id="IPR023772">
    <property type="entry name" value="DNA-bd_HTH_TetR-type_CS"/>
</dbReference>
<evidence type="ECO:0000256" key="4">
    <source>
        <dbReference type="PROSITE-ProRule" id="PRU00335"/>
    </source>
</evidence>
<keyword evidence="2 4" id="KW-0238">DNA-binding</keyword>
<evidence type="ECO:0000256" key="3">
    <source>
        <dbReference type="ARBA" id="ARBA00023163"/>
    </source>
</evidence>
<feature type="domain" description="HTH tetR-type" evidence="5">
    <location>
        <begin position="6"/>
        <end position="66"/>
    </location>
</feature>
<dbReference type="InterPro" id="IPR001647">
    <property type="entry name" value="HTH_TetR"/>
</dbReference>
<name>A0A101JU05_9ACTN</name>
<dbReference type="PANTHER" id="PTHR30055">
    <property type="entry name" value="HTH-TYPE TRANSCRIPTIONAL REGULATOR RUTR"/>
    <property type="match status" value="1"/>
</dbReference>
<dbReference type="Gene3D" id="1.10.357.10">
    <property type="entry name" value="Tetracycline Repressor, domain 2"/>
    <property type="match status" value="1"/>
</dbReference>
<evidence type="ECO:0000256" key="1">
    <source>
        <dbReference type="ARBA" id="ARBA00023015"/>
    </source>
</evidence>
<dbReference type="PROSITE" id="PS01081">
    <property type="entry name" value="HTH_TETR_1"/>
    <property type="match status" value="1"/>
</dbReference>
<keyword evidence="7" id="KW-1185">Reference proteome</keyword>
<evidence type="ECO:0000313" key="7">
    <source>
        <dbReference type="Proteomes" id="UP000053244"/>
    </source>
</evidence>
<dbReference type="PANTHER" id="PTHR30055:SF234">
    <property type="entry name" value="HTH-TYPE TRANSCRIPTIONAL REGULATOR BETI"/>
    <property type="match status" value="1"/>
</dbReference>
<dbReference type="SUPFAM" id="SSF46689">
    <property type="entry name" value="Homeodomain-like"/>
    <property type="match status" value="1"/>
</dbReference>
<dbReference type="InterPro" id="IPR009057">
    <property type="entry name" value="Homeodomain-like_sf"/>
</dbReference>
<dbReference type="GO" id="GO:0000976">
    <property type="term" value="F:transcription cis-regulatory region binding"/>
    <property type="evidence" value="ECO:0007669"/>
    <property type="project" value="TreeGrafter"/>
</dbReference>
<dbReference type="AlphaFoldDB" id="A0A101JU05"/>
<feature type="DNA-binding region" description="H-T-H motif" evidence="4">
    <location>
        <begin position="29"/>
        <end position="48"/>
    </location>
</feature>
<evidence type="ECO:0000259" key="5">
    <source>
        <dbReference type="PROSITE" id="PS50977"/>
    </source>
</evidence>
<dbReference type="GO" id="GO:0003700">
    <property type="term" value="F:DNA-binding transcription factor activity"/>
    <property type="evidence" value="ECO:0007669"/>
    <property type="project" value="TreeGrafter"/>
</dbReference>
<evidence type="ECO:0000256" key="2">
    <source>
        <dbReference type="ARBA" id="ARBA00023125"/>
    </source>
</evidence>
<proteinExistence type="predicted"/>
<sequence length="187" mass="20402">MDSRRTDTRERAVGVALSLFAQRGYTATSLREIAEQLGITKAALYFHFRTKEEILTAILRGYLDGINALVVDAARPLTADGQEALLRGFAAHQERWGLDLVMLVRQNYTEIHGLPIGAEIKSAMRSLIESLSPEGAGPEQRLRVRLALSAFQIAAVTASIEDDGDEATLRASAYPIALEILRGGKPV</sequence>
<keyword evidence="3" id="KW-0804">Transcription</keyword>
<dbReference type="InterPro" id="IPR050109">
    <property type="entry name" value="HTH-type_TetR-like_transc_reg"/>
</dbReference>
<gene>
    <name evidence="6" type="ORF">ADL15_18525</name>
</gene>
<evidence type="ECO:0000313" key="6">
    <source>
        <dbReference type="EMBL" id="KUL33015.1"/>
    </source>
</evidence>
<dbReference type="EMBL" id="LLZH01000156">
    <property type="protein sequence ID" value="KUL33015.1"/>
    <property type="molecule type" value="Genomic_DNA"/>
</dbReference>
<dbReference type="PRINTS" id="PR00455">
    <property type="entry name" value="HTHTETR"/>
</dbReference>
<accession>A0A101JU05</accession>
<dbReference type="Pfam" id="PF00440">
    <property type="entry name" value="TetR_N"/>
    <property type="match status" value="1"/>
</dbReference>
<organism evidence="6 7">
    <name type="scientific">Actinoplanes awajinensis subsp. mycoplanecinus</name>
    <dbReference type="NCBI Taxonomy" id="135947"/>
    <lineage>
        <taxon>Bacteria</taxon>
        <taxon>Bacillati</taxon>
        <taxon>Actinomycetota</taxon>
        <taxon>Actinomycetes</taxon>
        <taxon>Micromonosporales</taxon>
        <taxon>Micromonosporaceae</taxon>
        <taxon>Actinoplanes</taxon>
    </lineage>
</organism>